<evidence type="ECO:0000256" key="1">
    <source>
        <dbReference type="SAM" id="MobiDB-lite"/>
    </source>
</evidence>
<keyword evidence="2" id="KW-1185">Reference proteome</keyword>
<dbReference type="WBParaSite" id="ACRNAN_scaffold9937.g24877.t1">
    <property type="protein sequence ID" value="ACRNAN_scaffold9937.g24877.t1"/>
    <property type="gene ID" value="ACRNAN_scaffold9937.g24877"/>
</dbReference>
<organism evidence="2 3">
    <name type="scientific">Acrobeloides nanus</name>
    <dbReference type="NCBI Taxonomy" id="290746"/>
    <lineage>
        <taxon>Eukaryota</taxon>
        <taxon>Metazoa</taxon>
        <taxon>Ecdysozoa</taxon>
        <taxon>Nematoda</taxon>
        <taxon>Chromadorea</taxon>
        <taxon>Rhabditida</taxon>
        <taxon>Tylenchina</taxon>
        <taxon>Cephalobomorpha</taxon>
        <taxon>Cephaloboidea</taxon>
        <taxon>Cephalobidae</taxon>
        <taxon>Acrobeloides</taxon>
    </lineage>
</organism>
<evidence type="ECO:0000313" key="3">
    <source>
        <dbReference type="WBParaSite" id="ACRNAN_scaffold9937.g24877.t1"/>
    </source>
</evidence>
<accession>A0A914ENY5</accession>
<protein>
    <submittedName>
        <fullName evidence="3">Uncharacterized protein</fullName>
    </submittedName>
</protein>
<name>A0A914ENY5_9BILA</name>
<feature type="compositionally biased region" description="Basic and acidic residues" evidence="1">
    <location>
        <begin position="215"/>
        <end position="228"/>
    </location>
</feature>
<feature type="compositionally biased region" description="Polar residues" evidence="1">
    <location>
        <begin position="184"/>
        <end position="199"/>
    </location>
</feature>
<dbReference type="AlphaFoldDB" id="A0A914ENY5"/>
<sequence>MIITACTCATCLLRYRKYRRKRAASSINSSKFNTSSDTIVTGEATHCSYNSIRPPQHLIEISNGRLQMAPTGVLMYGSKSASNIVRTTSSPKAMPTDTFIRSMPKRMPSNSFMSRTIAIPPETYYSVGHYEEISECPNLQSPHGSETIFEDLNQNLRYLDALAYQTERKPPPKTKPPPPPRNLLANSPDSGKSGTNSDPVSPGFQDDLSSTTEPELEKIHQENGEQHMPRPRPGDIGGRESGYFTGISRLSHGSQVLHQQGKINGKSSNISLEISPTNSSNVNVKNSIQLQLYDQPSIERMTYV</sequence>
<feature type="region of interest" description="Disordered" evidence="1">
    <location>
        <begin position="167"/>
        <end position="246"/>
    </location>
</feature>
<reference evidence="3" key="1">
    <citation type="submission" date="2022-11" db="UniProtKB">
        <authorList>
            <consortium name="WormBaseParasite"/>
        </authorList>
    </citation>
    <scope>IDENTIFICATION</scope>
</reference>
<proteinExistence type="predicted"/>
<dbReference type="Proteomes" id="UP000887540">
    <property type="component" value="Unplaced"/>
</dbReference>
<evidence type="ECO:0000313" key="2">
    <source>
        <dbReference type="Proteomes" id="UP000887540"/>
    </source>
</evidence>